<dbReference type="RefSeq" id="WP_250858959.1">
    <property type="nucleotide sequence ID" value="NZ_JAGSOJ010000002.1"/>
</dbReference>
<dbReference type="Gene3D" id="6.10.340.10">
    <property type="match status" value="1"/>
</dbReference>
<dbReference type="Pfam" id="PF00512">
    <property type="entry name" value="HisKA"/>
    <property type="match status" value="1"/>
</dbReference>
<dbReference type="Proteomes" id="UP001056429">
    <property type="component" value="Unassembled WGS sequence"/>
</dbReference>
<dbReference type="EC" id="2.7.13.3" evidence="3"/>
<dbReference type="Gene3D" id="3.30.565.10">
    <property type="entry name" value="Histidine kinase-like ATPase, C-terminal domain"/>
    <property type="match status" value="1"/>
</dbReference>
<dbReference type="InterPro" id="IPR050398">
    <property type="entry name" value="HssS/ArlS-like"/>
</dbReference>
<keyword evidence="8" id="KW-0547">Nucleotide-binding</keyword>
<reference evidence="17" key="2">
    <citation type="submission" date="2021-04" db="EMBL/GenBank/DDBJ databases">
        <authorList>
            <person name="Dong X."/>
        </authorList>
    </citation>
    <scope>NUCLEOTIDE SEQUENCE</scope>
    <source>
        <strain evidence="17">ZWT</strain>
    </source>
</reference>
<proteinExistence type="predicted"/>
<keyword evidence="9 17" id="KW-0418">Kinase</keyword>
<dbReference type="PROSITE" id="PS50109">
    <property type="entry name" value="HIS_KIN"/>
    <property type="match status" value="1"/>
</dbReference>
<feature type="domain" description="Histidine kinase" evidence="15">
    <location>
        <begin position="261"/>
        <end position="478"/>
    </location>
</feature>
<comment type="caution">
    <text evidence="17">The sequence shown here is derived from an EMBL/GenBank/DDBJ whole genome shotgun (WGS) entry which is preliminary data.</text>
</comment>
<evidence type="ECO:0000256" key="11">
    <source>
        <dbReference type="ARBA" id="ARBA00022989"/>
    </source>
</evidence>
<dbReference type="InterPro" id="IPR003661">
    <property type="entry name" value="HisK_dim/P_dom"/>
</dbReference>
<dbReference type="PANTHER" id="PTHR45528">
    <property type="entry name" value="SENSOR HISTIDINE KINASE CPXA"/>
    <property type="match status" value="1"/>
</dbReference>
<dbReference type="FunFam" id="3.30.565.10:FF:000006">
    <property type="entry name" value="Sensor histidine kinase WalK"/>
    <property type="match status" value="1"/>
</dbReference>
<evidence type="ECO:0000256" key="9">
    <source>
        <dbReference type="ARBA" id="ARBA00022777"/>
    </source>
</evidence>
<evidence type="ECO:0000256" key="4">
    <source>
        <dbReference type="ARBA" id="ARBA00022475"/>
    </source>
</evidence>
<keyword evidence="13 14" id="KW-0472">Membrane</keyword>
<keyword evidence="7 14" id="KW-0812">Transmembrane</keyword>
<evidence type="ECO:0000313" key="17">
    <source>
        <dbReference type="EMBL" id="MCM1989927.1"/>
    </source>
</evidence>
<evidence type="ECO:0000256" key="12">
    <source>
        <dbReference type="ARBA" id="ARBA00023012"/>
    </source>
</evidence>
<evidence type="ECO:0000256" key="5">
    <source>
        <dbReference type="ARBA" id="ARBA00022553"/>
    </source>
</evidence>
<evidence type="ECO:0000256" key="6">
    <source>
        <dbReference type="ARBA" id="ARBA00022679"/>
    </source>
</evidence>
<comment type="catalytic activity">
    <reaction evidence="1">
        <text>ATP + protein L-histidine = ADP + protein N-phospho-L-histidine.</text>
        <dbReference type="EC" id="2.7.13.3"/>
    </reaction>
</comment>
<accession>A0A9J6NZG2</accession>
<evidence type="ECO:0000256" key="8">
    <source>
        <dbReference type="ARBA" id="ARBA00022741"/>
    </source>
</evidence>
<keyword evidence="6" id="KW-0808">Transferase</keyword>
<sequence>MKKNNKNLKSIFLKNYVFLVLGIILVAVIAGSMLMFLLINVFKYAKTDDIPRLTAQQIVRPDYENIDGELIMESKGWIEILYNNQVIHVIGEKLQDNMNYTQKELLDMLSNNGINRVQEKFSATATEFQGVDGKTYTCLVIIPIELNKINLGLGSEYDGTDINRNMSFYGRFIWLFFIVGIVLLVLIFSRRLNKKILSPLEKLSEGIKDIDFDKLSKPIEIHAPKEIEYIKDSINDMTKRLVKEKEVNHSIMENKKRMIRDISHDLKTPITTIQGYSRLLIDDDNIDEVKKKKYLGYIHDKSIRLNYLIESLFNYTKLDSGDFVLKKVKGDMCQFLRAFLVANHGDIESRGFELIADIPEREIILRFDRFEMERGLSNLIGNALKYNPEETKIEVSLAEDEENITIVIGDDGVGMDEYIKEDIFKEFTRGDYARRTDGGSGLGLAITKKIIELHGGGIKLDTKKNKGSRFTMIIPKSEVYEVKVRKK</sequence>
<feature type="domain" description="HAMP" evidence="16">
    <location>
        <begin position="194"/>
        <end position="246"/>
    </location>
</feature>
<evidence type="ECO:0000256" key="13">
    <source>
        <dbReference type="ARBA" id="ARBA00023136"/>
    </source>
</evidence>
<feature type="transmembrane region" description="Helical" evidence="14">
    <location>
        <begin position="168"/>
        <end position="188"/>
    </location>
</feature>
<reference evidence="17" key="1">
    <citation type="journal article" date="2021" name="mSystems">
        <title>Bacteria and Archaea Synergistically Convert Glycine Betaine to Biogenic Methane in the Formosa Cold Seep of the South China Sea.</title>
        <authorList>
            <person name="Li L."/>
            <person name="Zhang W."/>
            <person name="Zhang S."/>
            <person name="Song L."/>
            <person name="Sun Q."/>
            <person name="Zhang H."/>
            <person name="Xiang H."/>
            <person name="Dong X."/>
        </authorList>
    </citation>
    <scope>NUCLEOTIDE SEQUENCE</scope>
    <source>
        <strain evidence="17">ZWT</strain>
    </source>
</reference>
<gene>
    <name evidence="17" type="ORF">KDK92_09255</name>
</gene>
<dbReference type="CDD" id="cd00075">
    <property type="entry name" value="HATPase"/>
    <property type="match status" value="1"/>
</dbReference>
<keyword evidence="18" id="KW-1185">Reference proteome</keyword>
<dbReference type="SMART" id="SM00387">
    <property type="entry name" value="HATPase_c"/>
    <property type="match status" value="1"/>
</dbReference>
<dbReference type="GO" id="GO:0005524">
    <property type="term" value="F:ATP binding"/>
    <property type="evidence" value="ECO:0007669"/>
    <property type="project" value="UniProtKB-KW"/>
</dbReference>
<dbReference type="GO" id="GO:0000155">
    <property type="term" value="F:phosphorelay sensor kinase activity"/>
    <property type="evidence" value="ECO:0007669"/>
    <property type="project" value="InterPro"/>
</dbReference>
<name>A0A9J6NZG2_9CLOT</name>
<dbReference type="GO" id="GO:0005886">
    <property type="term" value="C:plasma membrane"/>
    <property type="evidence" value="ECO:0007669"/>
    <property type="project" value="UniProtKB-SubCell"/>
</dbReference>
<dbReference type="PROSITE" id="PS50885">
    <property type="entry name" value="HAMP"/>
    <property type="match status" value="1"/>
</dbReference>
<keyword evidence="4" id="KW-1003">Cell membrane</keyword>
<keyword evidence="10" id="KW-0067">ATP-binding</keyword>
<comment type="subcellular location">
    <subcellularLocation>
        <location evidence="2">Cell membrane</location>
        <topology evidence="2">Multi-pass membrane protein</topology>
    </subcellularLocation>
</comment>
<dbReference type="CDD" id="cd06225">
    <property type="entry name" value="HAMP"/>
    <property type="match status" value="1"/>
</dbReference>
<dbReference type="CDD" id="cd00082">
    <property type="entry name" value="HisKA"/>
    <property type="match status" value="1"/>
</dbReference>
<dbReference type="Gene3D" id="1.10.287.130">
    <property type="match status" value="1"/>
</dbReference>
<dbReference type="AlphaFoldDB" id="A0A9J6NZG2"/>
<dbReference type="SUPFAM" id="SSF55874">
    <property type="entry name" value="ATPase domain of HSP90 chaperone/DNA topoisomerase II/histidine kinase"/>
    <property type="match status" value="1"/>
</dbReference>
<evidence type="ECO:0000256" key="14">
    <source>
        <dbReference type="SAM" id="Phobius"/>
    </source>
</evidence>
<dbReference type="Pfam" id="PF02518">
    <property type="entry name" value="HATPase_c"/>
    <property type="match status" value="1"/>
</dbReference>
<keyword evidence="11 14" id="KW-1133">Transmembrane helix</keyword>
<dbReference type="InterPro" id="IPR003660">
    <property type="entry name" value="HAMP_dom"/>
</dbReference>
<organism evidence="17 18">
    <name type="scientific">Oceanirhabdus seepicola</name>
    <dbReference type="NCBI Taxonomy" id="2828781"/>
    <lineage>
        <taxon>Bacteria</taxon>
        <taxon>Bacillati</taxon>
        <taxon>Bacillota</taxon>
        <taxon>Clostridia</taxon>
        <taxon>Eubacteriales</taxon>
        <taxon>Clostridiaceae</taxon>
        <taxon>Oceanirhabdus</taxon>
    </lineage>
</organism>
<feature type="transmembrane region" description="Helical" evidence="14">
    <location>
        <begin position="12"/>
        <end position="39"/>
    </location>
</feature>
<evidence type="ECO:0000256" key="10">
    <source>
        <dbReference type="ARBA" id="ARBA00022840"/>
    </source>
</evidence>
<evidence type="ECO:0000256" key="7">
    <source>
        <dbReference type="ARBA" id="ARBA00022692"/>
    </source>
</evidence>
<evidence type="ECO:0000259" key="16">
    <source>
        <dbReference type="PROSITE" id="PS50885"/>
    </source>
</evidence>
<dbReference type="PANTHER" id="PTHR45528:SF1">
    <property type="entry name" value="SENSOR HISTIDINE KINASE CPXA"/>
    <property type="match status" value="1"/>
</dbReference>
<dbReference type="SMART" id="SM00388">
    <property type="entry name" value="HisKA"/>
    <property type="match status" value="1"/>
</dbReference>
<dbReference type="InterPro" id="IPR036097">
    <property type="entry name" value="HisK_dim/P_sf"/>
</dbReference>
<keyword evidence="12" id="KW-0902">Two-component regulatory system</keyword>
<dbReference type="SUPFAM" id="SSF47384">
    <property type="entry name" value="Homodimeric domain of signal transducing histidine kinase"/>
    <property type="match status" value="1"/>
</dbReference>
<evidence type="ECO:0000259" key="15">
    <source>
        <dbReference type="PROSITE" id="PS50109"/>
    </source>
</evidence>
<dbReference type="InterPro" id="IPR004358">
    <property type="entry name" value="Sig_transdc_His_kin-like_C"/>
</dbReference>
<evidence type="ECO:0000256" key="1">
    <source>
        <dbReference type="ARBA" id="ARBA00000085"/>
    </source>
</evidence>
<dbReference type="InterPro" id="IPR003594">
    <property type="entry name" value="HATPase_dom"/>
</dbReference>
<evidence type="ECO:0000256" key="2">
    <source>
        <dbReference type="ARBA" id="ARBA00004651"/>
    </source>
</evidence>
<dbReference type="InterPro" id="IPR005467">
    <property type="entry name" value="His_kinase_dom"/>
</dbReference>
<dbReference type="PRINTS" id="PR00344">
    <property type="entry name" value="BCTRLSENSOR"/>
</dbReference>
<protein>
    <recommendedName>
        <fullName evidence="3">histidine kinase</fullName>
        <ecNumber evidence="3">2.7.13.3</ecNumber>
    </recommendedName>
</protein>
<evidence type="ECO:0000313" key="18">
    <source>
        <dbReference type="Proteomes" id="UP001056429"/>
    </source>
</evidence>
<dbReference type="EMBL" id="JAGSOJ010000002">
    <property type="protein sequence ID" value="MCM1989927.1"/>
    <property type="molecule type" value="Genomic_DNA"/>
</dbReference>
<keyword evidence="5" id="KW-0597">Phosphoprotein</keyword>
<dbReference type="InterPro" id="IPR036890">
    <property type="entry name" value="HATPase_C_sf"/>
</dbReference>
<evidence type="ECO:0000256" key="3">
    <source>
        <dbReference type="ARBA" id="ARBA00012438"/>
    </source>
</evidence>